<dbReference type="AlphaFoldDB" id="A0A6I5KNH9"/>
<proteinExistence type="inferred from homology"/>
<evidence type="ECO:0000256" key="4">
    <source>
        <dbReference type="ARBA" id="ARBA00022801"/>
    </source>
</evidence>
<accession>A0A6I5KNH9</accession>
<evidence type="ECO:0000256" key="5">
    <source>
        <dbReference type="ARBA" id="ARBA00022833"/>
    </source>
</evidence>
<dbReference type="SUPFAM" id="SSF56281">
    <property type="entry name" value="Metallo-hydrolase/oxidoreductase"/>
    <property type="match status" value="1"/>
</dbReference>
<feature type="signal peptide" evidence="6">
    <location>
        <begin position="1"/>
        <end position="20"/>
    </location>
</feature>
<keyword evidence="6" id="KW-0732">Signal</keyword>
<keyword evidence="4 8" id="KW-0378">Hydrolase</keyword>
<evidence type="ECO:0000256" key="6">
    <source>
        <dbReference type="SAM" id="SignalP"/>
    </source>
</evidence>
<dbReference type="Gene3D" id="3.60.15.10">
    <property type="entry name" value="Ribonuclease Z/Hydroxyacylglutathione hydrolase-like"/>
    <property type="match status" value="1"/>
</dbReference>
<evidence type="ECO:0000313" key="8">
    <source>
        <dbReference type="EMBL" id="NDV42226.1"/>
    </source>
</evidence>
<comment type="caution">
    <text evidence="8">The sequence shown here is derived from an EMBL/GenBank/DDBJ whole genome shotgun (WGS) entry which is preliminary data.</text>
</comment>
<dbReference type="Proteomes" id="UP000468707">
    <property type="component" value="Unassembled WGS sequence"/>
</dbReference>
<dbReference type="EMBL" id="JAAAMI010000001">
    <property type="protein sequence ID" value="NDV42226.1"/>
    <property type="molecule type" value="Genomic_DNA"/>
</dbReference>
<gene>
    <name evidence="8" type="ORF">GTK07_02715</name>
</gene>
<dbReference type="PANTHER" id="PTHR42978">
    <property type="entry name" value="QUORUM-QUENCHING LACTONASE YTNP-RELATED-RELATED"/>
    <property type="match status" value="1"/>
</dbReference>
<dbReference type="SMART" id="SM00849">
    <property type="entry name" value="Lactamase_B"/>
    <property type="match status" value="1"/>
</dbReference>
<keyword evidence="3" id="KW-0479">Metal-binding</keyword>
<dbReference type="PROSITE" id="PS51257">
    <property type="entry name" value="PROKAR_LIPOPROTEIN"/>
    <property type="match status" value="1"/>
</dbReference>
<dbReference type="Pfam" id="PF00753">
    <property type="entry name" value="Lactamase_B"/>
    <property type="match status" value="1"/>
</dbReference>
<comment type="similarity">
    <text evidence="2">Belongs to the metallo-beta-lactamase superfamily.</text>
</comment>
<protein>
    <submittedName>
        <fullName evidence="8">MBL fold metallo-hydrolase</fullName>
    </submittedName>
</protein>
<evidence type="ECO:0000259" key="7">
    <source>
        <dbReference type="SMART" id="SM00849"/>
    </source>
</evidence>
<name>A0A6I5KNH9_9FLAO</name>
<evidence type="ECO:0000313" key="9">
    <source>
        <dbReference type="Proteomes" id="UP000468707"/>
    </source>
</evidence>
<dbReference type="PANTHER" id="PTHR42978:SF2">
    <property type="entry name" value="102 KBASES UNSTABLE REGION: FROM 1 TO 119443"/>
    <property type="match status" value="1"/>
</dbReference>
<dbReference type="InterPro" id="IPR001279">
    <property type="entry name" value="Metallo-B-lactamas"/>
</dbReference>
<dbReference type="GO" id="GO:0046872">
    <property type="term" value="F:metal ion binding"/>
    <property type="evidence" value="ECO:0007669"/>
    <property type="project" value="UniProtKB-KW"/>
</dbReference>
<reference evidence="8 9" key="1">
    <citation type="submission" date="2020-01" db="EMBL/GenBank/DDBJ databases">
        <title>Muricauda sediminis sp.nov. 40Bstr401.</title>
        <authorList>
            <person name="Xue Z."/>
            <person name="Zhu S."/>
            <person name="Ren N."/>
            <person name="Chen T."/>
            <person name="Chen X."/>
            <person name="Chen J."/>
            <person name="Yang J."/>
        </authorList>
    </citation>
    <scope>NUCLEOTIDE SEQUENCE [LARGE SCALE GENOMIC DNA]</scope>
    <source>
        <strain evidence="8 9">40Bstr401</strain>
    </source>
</reference>
<evidence type="ECO:0000256" key="3">
    <source>
        <dbReference type="ARBA" id="ARBA00022723"/>
    </source>
</evidence>
<keyword evidence="5" id="KW-0862">Zinc</keyword>
<comment type="cofactor">
    <cofactor evidence="1">
        <name>Zn(2+)</name>
        <dbReference type="ChEBI" id="CHEBI:29105"/>
    </cofactor>
</comment>
<dbReference type="InterPro" id="IPR051013">
    <property type="entry name" value="MBL_superfamily_lactonases"/>
</dbReference>
<dbReference type="CDD" id="cd07729">
    <property type="entry name" value="AHL_lactonase_MBL-fold"/>
    <property type="match status" value="1"/>
</dbReference>
<dbReference type="GO" id="GO:0016787">
    <property type="term" value="F:hydrolase activity"/>
    <property type="evidence" value="ECO:0007669"/>
    <property type="project" value="UniProtKB-KW"/>
</dbReference>
<evidence type="ECO:0000256" key="2">
    <source>
        <dbReference type="ARBA" id="ARBA00007749"/>
    </source>
</evidence>
<keyword evidence="9" id="KW-1185">Reference proteome</keyword>
<sequence length="293" mass="32649">MKKIMALLLVLVAAFSCKQAKKETAEAEQTTVEEAKPEIKLYAFSGGTVNANKLELFSQDTTYTGQSKEFADAFYVIVHPKGTLMWDAGLPESLVGMDAPYTSPDGAFTVSRKDSVANQLATIGMKPSDINYIALSHTHFDHVGHANVFAGSTWLVQEKEYDFATSEENQKNNADIYNAIKDLTKVKKIANTDYDVFGDGTVVMKFMPGHTPGHQVLFVDLAEFGPLLLSGDMYHFYENREYRRVPIFNYDVAQTKASMAAFEAFADEMGATVYLQHSKEDFEKLPKAPNYLK</sequence>
<feature type="chain" id="PRO_5026198930" evidence="6">
    <location>
        <begin position="21"/>
        <end position="293"/>
    </location>
</feature>
<feature type="domain" description="Metallo-beta-lactamase" evidence="7">
    <location>
        <begin position="71"/>
        <end position="277"/>
    </location>
</feature>
<evidence type="ECO:0000256" key="1">
    <source>
        <dbReference type="ARBA" id="ARBA00001947"/>
    </source>
</evidence>
<organism evidence="8 9">
    <name type="scientific">Flagellimonas sediminis</name>
    <dbReference type="NCBI Taxonomy" id="2696468"/>
    <lineage>
        <taxon>Bacteria</taxon>
        <taxon>Pseudomonadati</taxon>
        <taxon>Bacteroidota</taxon>
        <taxon>Flavobacteriia</taxon>
        <taxon>Flavobacteriales</taxon>
        <taxon>Flavobacteriaceae</taxon>
        <taxon>Flagellimonas</taxon>
    </lineage>
</organism>
<dbReference type="InterPro" id="IPR036866">
    <property type="entry name" value="RibonucZ/Hydroxyglut_hydro"/>
</dbReference>
<dbReference type="RefSeq" id="WP_163632781.1">
    <property type="nucleotide sequence ID" value="NZ_JAAAMI010000001.1"/>
</dbReference>